<comment type="caution">
    <text evidence="1">The sequence shown here is derived from an EMBL/GenBank/DDBJ whole genome shotgun (WGS) entry which is preliminary data.</text>
</comment>
<evidence type="ECO:0000313" key="2">
    <source>
        <dbReference type="Proteomes" id="UP001589575"/>
    </source>
</evidence>
<gene>
    <name evidence="1" type="ORF">ACFFX0_07390</name>
</gene>
<sequence>MLAGLHEGLGLGEVLLGLVDAGLQVLHGDLQVLAGLGHGLHQGGGLGHGLLAGPDRQHSGGGVGGVQGLLGLLSGGADELQALPGLGGVVVDLGQRHVRVPVVQVNEFLFGPGHRVRHLVGTGVEGLQGDAGVLLQVAELVELPGVGGERLVDGLAPGDDVLEPGALLLLGVRDVIVQLVLQLVGLAHVVLGGLDVLREGLHRPLAVGGHSEADLLLGGPDRVIGADEHGAGLGAQILDGHLIEGVLRPLRPAGGLTLLLRLGLVAAHQGVAAAGEGGHRHAAGDPAAGPAALTRRGGSGDLAVGGVHDPVHRRERHRLPVVLAHGRQLRGDVLLDDLVLQRIDAVGLVGAIAVIA</sequence>
<proteinExistence type="predicted"/>
<name>A0ABV5FXR7_9MICC</name>
<organism evidence="1 2">
    <name type="scientific">Citricoccus parietis</name>
    <dbReference type="NCBI Taxonomy" id="592307"/>
    <lineage>
        <taxon>Bacteria</taxon>
        <taxon>Bacillati</taxon>
        <taxon>Actinomycetota</taxon>
        <taxon>Actinomycetes</taxon>
        <taxon>Micrococcales</taxon>
        <taxon>Micrococcaceae</taxon>
        <taxon>Citricoccus</taxon>
    </lineage>
</organism>
<protein>
    <recommendedName>
        <fullName evidence="3">NAD-specific glutamate dehydrogenase</fullName>
    </recommendedName>
</protein>
<accession>A0ABV5FXR7</accession>
<dbReference type="Proteomes" id="UP001589575">
    <property type="component" value="Unassembled WGS sequence"/>
</dbReference>
<evidence type="ECO:0008006" key="3">
    <source>
        <dbReference type="Google" id="ProtNLM"/>
    </source>
</evidence>
<keyword evidence="2" id="KW-1185">Reference proteome</keyword>
<evidence type="ECO:0000313" key="1">
    <source>
        <dbReference type="EMBL" id="MFB9071023.1"/>
    </source>
</evidence>
<dbReference type="EMBL" id="JBHMFI010000001">
    <property type="protein sequence ID" value="MFB9071023.1"/>
    <property type="molecule type" value="Genomic_DNA"/>
</dbReference>
<reference evidence="1 2" key="1">
    <citation type="submission" date="2024-09" db="EMBL/GenBank/DDBJ databases">
        <authorList>
            <person name="Sun Q."/>
            <person name="Mori K."/>
        </authorList>
    </citation>
    <scope>NUCLEOTIDE SEQUENCE [LARGE SCALE GENOMIC DNA]</scope>
    <source>
        <strain evidence="1 2">CCM 7609</strain>
    </source>
</reference>